<dbReference type="STRING" id="314225.ELI_11550"/>
<evidence type="ECO:0000313" key="2">
    <source>
        <dbReference type="EMBL" id="ABC64402.1"/>
    </source>
</evidence>
<dbReference type="EMBL" id="CP000157">
    <property type="protein sequence ID" value="ABC64402.1"/>
    <property type="molecule type" value="Genomic_DNA"/>
</dbReference>
<dbReference type="AlphaFoldDB" id="Q2N7D9"/>
<dbReference type="InterPro" id="IPR054242">
    <property type="entry name" value="DUF6969"/>
</dbReference>
<sequence>MLALSAEMAAEGAMLIERVLPAEPSGFRQWDHYPNGDAIDPNSTARWFYHAHPPEQRGSNEHGHFHIFLPLSALVGVEPLHRPEKDDAVEVVHVVGLNFDCDGLPTTWMAVNQWVTDEYLMPAEAIIARLDRLVLDDAGIDKGIDKVGRWLTHALRYSRPDIEAILRERDAKLATIDPRDRAYEILSTRNFALD</sequence>
<dbReference type="eggNOG" id="ENOG502ZCN0">
    <property type="taxonomic scope" value="Bacteria"/>
</dbReference>
<gene>
    <name evidence="2" type="ordered locus">ELI_11550</name>
</gene>
<dbReference type="HOGENOM" id="CLU_076065_2_0_5"/>
<dbReference type="Proteomes" id="UP000008808">
    <property type="component" value="Chromosome"/>
</dbReference>
<organism evidence="2 3">
    <name type="scientific">Erythrobacter litoralis (strain HTCC2594)</name>
    <dbReference type="NCBI Taxonomy" id="314225"/>
    <lineage>
        <taxon>Bacteria</taxon>
        <taxon>Pseudomonadati</taxon>
        <taxon>Pseudomonadota</taxon>
        <taxon>Alphaproteobacteria</taxon>
        <taxon>Sphingomonadales</taxon>
        <taxon>Erythrobacteraceae</taxon>
        <taxon>Erythrobacter/Porphyrobacter group</taxon>
        <taxon>Erythrobacter</taxon>
    </lineage>
</organism>
<feature type="domain" description="DUF6969" evidence="1">
    <location>
        <begin position="3"/>
        <end position="187"/>
    </location>
</feature>
<evidence type="ECO:0000259" key="1">
    <source>
        <dbReference type="Pfam" id="PF22308"/>
    </source>
</evidence>
<dbReference type="Pfam" id="PF22308">
    <property type="entry name" value="DUF6969"/>
    <property type="match status" value="1"/>
</dbReference>
<name>Q2N7D9_ERYLH</name>
<protein>
    <recommendedName>
        <fullName evidence="1">DUF6969 domain-containing protein</fullName>
    </recommendedName>
</protein>
<proteinExistence type="predicted"/>
<evidence type="ECO:0000313" key="3">
    <source>
        <dbReference type="Proteomes" id="UP000008808"/>
    </source>
</evidence>
<keyword evidence="3" id="KW-1185">Reference proteome</keyword>
<accession>Q2N7D9</accession>
<dbReference type="KEGG" id="eli:ELI_11550"/>
<reference evidence="3" key="1">
    <citation type="journal article" date="2009" name="J. Bacteriol.">
        <title>Complete genome sequence of Erythrobacter litoralis HTCC2594.</title>
        <authorList>
            <person name="Oh H.M."/>
            <person name="Giovannoni S.J."/>
            <person name="Ferriera S."/>
            <person name="Johnson J."/>
            <person name="Cho J.C."/>
        </authorList>
    </citation>
    <scope>NUCLEOTIDE SEQUENCE [LARGE SCALE GENOMIC DNA]</scope>
    <source>
        <strain evidence="3">HTCC2594</strain>
    </source>
</reference>